<feature type="region of interest" description="Disordered" evidence="1">
    <location>
        <begin position="764"/>
        <end position="801"/>
    </location>
</feature>
<evidence type="ECO:0000256" key="1">
    <source>
        <dbReference type="SAM" id="MobiDB-lite"/>
    </source>
</evidence>
<dbReference type="STRING" id="27342.A0A0H2RRN8"/>
<gene>
    <name evidence="2" type="ORF">SCHPADRAFT_939554</name>
</gene>
<dbReference type="EMBL" id="KQ085943">
    <property type="protein sequence ID" value="KLO14499.1"/>
    <property type="molecule type" value="Genomic_DNA"/>
</dbReference>
<sequence>MNMLSSEPIRTPTGSHFPSDIKMLGTPTLKTVKGTLKQREHEPSQAWQLGWWDLEPLASNRKPPLQWTSSSTILSAHPTDPQVVCLHFPSNQQFSIPSPPQITSSPTSYEPPTTIISSARDNWMFAYFPGVDCDGVGCIWRKGPQIDNWIVKEWWTFPRGAGVVSARWLQSDREWVTSDAGVPTRLPMLGPPLPLINPVLIVVTESHLCNIYYIHPQTDSIKMLGTSLRCKSTSKDGDERHSGEPTEGPRGLGRCARAAIGFGYDESSIIIATQSIFLPGSGPTAVPGTAVDMSISISMPPTSPEPTVTAEWTSWSAENTIELCEVTISVHGNLLNLSTNPMHPLRGYPSTTSILTDLVFVPTLPATHQLPSTPTMIHRNVTPMSSPAISNAHVTQSPGRPAQRTPMAMKGSPPKMGLEKGKGNICLLHLICASLDVSSYSGKPKSELTLFSLIRAATATRNEVTKPKQIWLHKRHSSHNFPSNVITYLRPCQPSNSPQMFGTLVGLLNSEGPIRKAKDGNHLEVGEFTMLKLPDLQVDETWESSKMVVNFGSEGVHIPFGFSVSPNHSLIASVSSSSMMPFATTTTVIHNHPSKVSFIHDGGALKSRKQYAASLGVAVQKRANPSDILRSLTAPSVSIQVVEEVLMAVMHEGELNNNGIMPPNMSPVTYDILGMAIDVYKLKASHSKRQEEKKDCEARSSVGHDICSMVYCNRAWEDCTEGEGYDLDAIWHLLGVSGWTIELLEKILKETVLFSSESLLLDGLNPTSNKEPSSGPGSQSNPAKRADNAAGDPFGTPDPLETELKRAATSDTYYNLLHLIHPFPLECLINLTRHVARLRLWLTMITAKSEKAQMAKEMLLDIVDSSGINLEVVVKSLMEARADVKSHSDRAPDIARRCLASLKPHAIHRPMLKKTSVALSNAVDKSRLFFKPEDLLDNMEGLSISPIDMLGRQNRDVITKRYLSASRGSSFSALADL</sequence>
<evidence type="ECO:0000313" key="3">
    <source>
        <dbReference type="Proteomes" id="UP000053477"/>
    </source>
</evidence>
<feature type="compositionally biased region" description="Polar residues" evidence="1">
    <location>
        <begin position="765"/>
        <end position="782"/>
    </location>
</feature>
<dbReference type="AlphaFoldDB" id="A0A0H2RRN8"/>
<dbReference type="OrthoDB" id="2535907at2759"/>
<accession>A0A0H2RRN8</accession>
<reference evidence="2 3" key="1">
    <citation type="submission" date="2015-04" db="EMBL/GenBank/DDBJ databases">
        <title>Complete genome sequence of Schizopora paradoxa KUC8140, a cosmopolitan wood degrader in East Asia.</title>
        <authorList>
            <consortium name="DOE Joint Genome Institute"/>
            <person name="Min B."/>
            <person name="Park H."/>
            <person name="Jang Y."/>
            <person name="Kim J.-J."/>
            <person name="Kim K.H."/>
            <person name="Pangilinan J."/>
            <person name="Lipzen A."/>
            <person name="Riley R."/>
            <person name="Grigoriev I.V."/>
            <person name="Spatafora J.W."/>
            <person name="Choi I.-G."/>
        </authorList>
    </citation>
    <scope>NUCLEOTIDE SEQUENCE [LARGE SCALE GENOMIC DNA]</scope>
    <source>
        <strain evidence="2 3">KUC8140</strain>
    </source>
</reference>
<keyword evidence="3" id="KW-1185">Reference proteome</keyword>
<proteinExistence type="predicted"/>
<feature type="region of interest" description="Disordered" evidence="1">
    <location>
        <begin position="1"/>
        <end position="23"/>
    </location>
</feature>
<name>A0A0H2RRN8_9AGAM</name>
<evidence type="ECO:0008006" key="4">
    <source>
        <dbReference type="Google" id="ProtNLM"/>
    </source>
</evidence>
<protein>
    <recommendedName>
        <fullName evidence="4">Mediator complex subunit 16</fullName>
    </recommendedName>
</protein>
<organism evidence="2 3">
    <name type="scientific">Schizopora paradoxa</name>
    <dbReference type="NCBI Taxonomy" id="27342"/>
    <lineage>
        <taxon>Eukaryota</taxon>
        <taxon>Fungi</taxon>
        <taxon>Dikarya</taxon>
        <taxon>Basidiomycota</taxon>
        <taxon>Agaricomycotina</taxon>
        <taxon>Agaricomycetes</taxon>
        <taxon>Hymenochaetales</taxon>
        <taxon>Schizoporaceae</taxon>
        <taxon>Schizopora</taxon>
    </lineage>
</organism>
<dbReference type="Proteomes" id="UP000053477">
    <property type="component" value="Unassembled WGS sequence"/>
</dbReference>
<feature type="region of interest" description="Disordered" evidence="1">
    <location>
        <begin position="390"/>
        <end position="411"/>
    </location>
</feature>
<evidence type="ECO:0000313" key="2">
    <source>
        <dbReference type="EMBL" id="KLO14499.1"/>
    </source>
</evidence>
<dbReference type="InParanoid" id="A0A0H2RRN8"/>